<reference evidence="14" key="1">
    <citation type="submission" date="2020-11" db="EMBL/GenBank/DDBJ databases">
        <authorList>
            <person name="Tran Van P."/>
        </authorList>
    </citation>
    <scope>NUCLEOTIDE SEQUENCE</scope>
</reference>
<keyword evidence="2" id="KW-0479">Metal-binding</keyword>
<name>A0A7R9QJR4_9ACAR</name>
<gene>
    <name evidence="14" type="ORF">ONB1V03_LOCUS6843</name>
</gene>
<dbReference type="PROSITE" id="PS00018">
    <property type="entry name" value="EF_HAND_1"/>
    <property type="match status" value="4"/>
</dbReference>
<evidence type="ECO:0000256" key="12">
    <source>
        <dbReference type="SAM" id="SignalP"/>
    </source>
</evidence>
<evidence type="ECO:0000313" key="14">
    <source>
        <dbReference type="EMBL" id="CAD7648603.1"/>
    </source>
</evidence>
<keyword evidence="5" id="KW-0256">Endoplasmic reticulum</keyword>
<feature type="domain" description="EF-hand" evidence="13">
    <location>
        <begin position="202"/>
        <end position="237"/>
    </location>
</feature>
<dbReference type="SMART" id="SM00054">
    <property type="entry name" value="EFh"/>
    <property type="match status" value="4"/>
</dbReference>
<evidence type="ECO:0000259" key="13">
    <source>
        <dbReference type="PROSITE" id="PS50222"/>
    </source>
</evidence>
<feature type="domain" description="EF-hand" evidence="13">
    <location>
        <begin position="280"/>
        <end position="315"/>
    </location>
</feature>
<dbReference type="InterPro" id="IPR002048">
    <property type="entry name" value="EF_hand_dom"/>
</dbReference>
<evidence type="ECO:0000256" key="11">
    <source>
        <dbReference type="ARBA" id="ARBA00072696"/>
    </source>
</evidence>
<evidence type="ECO:0000256" key="4">
    <source>
        <dbReference type="ARBA" id="ARBA00022737"/>
    </source>
</evidence>
<proteinExistence type="predicted"/>
<keyword evidence="15" id="KW-1185">Reference proteome</keyword>
<organism evidence="14">
    <name type="scientific">Oppiella nova</name>
    <dbReference type="NCBI Taxonomy" id="334625"/>
    <lineage>
        <taxon>Eukaryota</taxon>
        <taxon>Metazoa</taxon>
        <taxon>Ecdysozoa</taxon>
        <taxon>Arthropoda</taxon>
        <taxon>Chelicerata</taxon>
        <taxon>Arachnida</taxon>
        <taxon>Acari</taxon>
        <taxon>Acariformes</taxon>
        <taxon>Sarcoptiformes</taxon>
        <taxon>Oribatida</taxon>
        <taxon>Brachypylina</taxon>
        <taxon>Oppioidea</taxon>
        <taxon>Oppiidae</taxon>
        <taxon>Oppiella</taxon>
    </lineage>
</organism>
<evidence type="ECO:0000256" key="8">
    <source>
        <dbReference type="ARBA" id="ARBA00023186"/>
    </source>
</evidence>
<comment type="subcellular location">
    <subcellularLocation>
        <location evidence="1">Endoplasmic reticulum lumen</location>
    </subcellularLocation>
</comment>
<dbReference type="AlphaFoldDB" id="A0A7R9QJR4"/>
<evidence type="ECO:0000256" key="9">
    <source>
        <dbReference type="ARBA" id="ARBA00056975"/>
    </source>
</evidence>
<dbReference type="InterPro" id="IPR011992">
    <property type="entry name" value="EF-hand-dom_pair"/>
</dbReference>
<feature type="chain" id="PRO_5036211832" description="Reticulocalbin-3" evidence="12">
    <location>
        <begin position="23"/>
        <end position="330"/>
    </location>
</feature>
<comment type="function">
    <text evidence="9">Probable molecular chaperone assisting protein biosynthesis and transport in the endoplasmic reticulum. Required for the proper biosynthesis and transport of pulmonary surfactant-associated protein A/SP-A, pulmonary surfactant-associated protein D/SP-D and the lipid transporter ABCA3. By regulating both the proper expression and the degradation through the endoplasmic reticulum-associated protein degradation pathway of these proteins plays a crucial role in pulmonary surfactant homeostasis. Has an anti-fibrotic activity by negatively regulating the secretion of type I and type III collagens. This calcium-binding protein also transiently associates with immature PCSK6 and regulates its secretion.</text>
</comment>
<dbReference type="PANTHER" id="PTHR10827">
    <property type="entry name" value="RETICULOCALBIN"/>
    <property type="match status" value="1"/>
</dbReference>
<evidence type="ECO:0000256" key="3">
    <source>
        <dbReference type="ARBA" id="ARBA00022729"/>
    </source>
</evidence>
<dbReference type="GO" id="GO:0005788">
    <property type="term" value="C:endoplasmic reticulum lumen"/>
    <property type="evidence" value="ECO:0007669"/>
    <property type="project" value="UniProtKB-SubCell"/>
</dbReference>
<keyword evidence="6" id="KW-0106">Calcium</keyword>
<feature type="domain" description="EF-hand" evidence="13">
    <location>
        <begin position="76"/>
        <end position="111"/>
    </location>
</feature>
<dbReference type="InterPro" id="IPR018247">
    <property type="entry name" value="EF_Hand_1_Ca_BS"/>
</dbReference>
<dbReference type="Pfam" id="PF13499">
    <property type="entry name" value="EF-hand_7"/>
    <property type="match status" value="1"/>
</dbReference>
<protein>
    <recommendedName>
        <fullName evidence="11">Reticulocalbin-3</fullName>
    </recommendedName>
</protein>
<evidence type="ECO:0000256" key="1">
    <source>
        <dbReference type="ARBA" id="ARBA00004319"/>
    </source>
</evidence>
<dbReference type="PANTHER" id="PTHR10827:SF52">
    <property type="entry name" value="IP16409P"/>
    <property type="match status" value="1"/>
</dbReference>
<comment type="subunit">
    <text evidence="10">Interacts with PCSK6 (immature form including the propeptide); probably involved in the maturation and the secretion of PCSK6.</text>
</comment>
<dbReference type="GO" id="GO:0015031">
    <property type="term" value="P:protein transport"/>
    <property type="evidence" value="ECO:0007669"/>
    <property type="project" value="UniProtKB-ARBA"/>
</dbReference>
<keyword evidence="8" id="KW-0143">Chaperone</keyword>
<dbReference type="Pfam" id="PF13202">
    <property type="entry name" value="EF-hand_5"/>
    <property type="match status" value="1"/>
</dbReference>
<dbReference type="EMBL" id="CAJPVJ010003237">
    <property type="protein sequence ID" value="CAG2167336.1"/>
    <property type="molecule type" value="Genomic_DNA"/>
</dbReference>
<evidence type="ECO:0000313" key="15">
    <source>
        <dbReference type="Proteomes" id="UP000728032"/>
    </source>
</evidence>
<evidence type="ECO:0000256" key="10">
    <source>
        <dbReference type="ARBA" id="ARBA00063143"/>
    </source>
</evidence>
<evidence type="ECO:0000256" key="6">
    <source>
        <dbReference type="ARBA" id="ARBA00022837"/>
    </source>
</evidence>
<dbReference type="FunFam" id="1.10.238.10:FF:000090">
    <property type="entry name" value="calumenin isoform X2"/>
    <property type="match status" value="1"/>
</dbReference>
<keyword evidence="4" id="KW-0677">Repeat</keyword>
<feature type="signal peptide" evidence="12">
    <location>
        <begin position="1"/>
        <end position="22"/>
    </location>
</feature>
<sequence>MKYCLLVPEVLLIVVVLSLVFGLAIPDKDDHKTRPKTVDSDDSHYGGGERVHNADYDHKAFLGEDAEEFDQLSPEESKERLSKMVDRIDKNGDGFVTAEELKDWIHISQKKYIVDDVERQWKTQTADDESVTALSWDDYKKRTFGFLDELADNTVSTDDSNTYREMLKRDERRWNLADRNQDNALNKEEFMDFLHPEEAQHMRDVVVDETLEDIDKNGDGMVSVDEYISDMYAPDATGDQVPDWVIREKDQFREIRDKNKDGFMDRDEIREWIIPPDYDHSEAEAKHLIREADTNQDSKLTKAEILDSYDVFVGSQATDFGDALLRHEEF</sequence>
<keyword evidence="3 12" id="KW-0732">Signal</keyword>
<dbReference type="EMBL" id="OC918062">
    <property type="protein sequence ID" value="CAD7648603.1"/>
    <property type="molecule type" value="Genomic_DNA"/>
</dbReference>
<evidence type="ECO:0000256" key="2">
    <source>
        <dbReference type="ARBA" id="ARBA00022723"/>
    </source>
</evidence>
<dbReference type="Gene3D" id="1.10.238.10">
    <property type="entry name" value="EF-hand"/>
    <property type="match status" value="2"/>
</dbReference>
<accession>A0A7R9QJR4</accession>
<dbReference type="SUPFAM" id="SSF47473">
    <property type="entry name" value="EF-hand"/>
    <property type="match status" value="2"/>
</dbReference>
<feature type="domain" description="EF-hand" evidence="13">
    <location>
        <begin position="165"/>
        <end position="200"/>
    </location>
</feature>
<keyword evidence="7" id="KW-0325">Glycoprotein</keyword>
<evidence type="ECO:0000256" key="7">
    <source>
        <dbReference type="ARBA" id="ARBA00023180"/>
    </source>
</evidence>
<dbReference type="CDD" id="cd16226">
    <property type="entry name" value="EFh_CREC_Calumenin_like"/>
    <property type="match status" value="1"/>
</dbReference>
<dbReference type="GO" id="GO:0005509">
    <property type="term" value="F:calcium ion binding"/>
    <property type="evidence" value="ECO:0007669"/>
    <property type="project" value="InterPro"/>
</dbReference>
<dbReference type="FunFam" id="1.10.238.10:FF:000104">
    <property type="entry name" value="calumenin isoform X1"/>
    <property type="match status" value="1"/>
</dbReference>
<dbReference type="OrthoDB" id="293868at2759"/>
<evidence type="ECO:0000256" key="5">
    <source>
        <dbReference type="ARBA" id="ARBA00022824"/>
    </source>
</evidence>
<dbReference type="PROSITE" id="PS50222">
    <property type="entry name" value="EF_HAND_2"/>
    <property type="match status" value="4"/>
</dbReference>
<dbReference type="Proteomes" id="UP000728032">
    <property type="component" value="Unassembled WGS sequence"/>
</dbReference>